<proteinExistence type="predicted"/>
<evidence type="ECO:0000313" key="2">
    <source>
        <dbReference type="Proteomes" id="UP001281147"/>
    </source>
</evidence>
<keyword evidence="2" id="KW-1185">Reference proteome</keyword>
<comment type="caution">
    <text evidence="1">The sequence shown here is derived from an EMBL/GenBank/DDBJ whole genome shotgun (WGS) entry which is preliminary data.</text>
</comment>
<evidence type="ECO:0000313" key="1">
    <source>
        <dbReference type="EMBL" id="KAK3711673.1"/>
    </source>
</evidence>
<gene>
    <name evidence="1" type="ORF">LTR37_009449</name>
</gene>
<accession>A0ACC3N8X2</accession>
<reference evidence="1" key="1">
    <citation type="submission" date="2023-07" db="EMBL/GenBank/DDBJ databases">
        <title>Black Yeasts Isolated from many extreme environments.</title>
        <authorList>
            <person name="Coleine C."/>
            <person name="Stajich J.E."/>
            <person name="Selbmann L."/>
        </authorList>
    </citation>
    <scope>NUCLEOTIDE SEQUENCE</scope>
    <source>
        <strain evidence="1">CCFEE 5714</strain>
    </source>
</reference>
<dbReference type="Proteomes" id="UP001281147">
    <property type="component" value="Unassembled WGS sequence"/>
</dbReference>
<protein>
    <submittedName>
        <fullName evidence="1">Uncharacterized protein</fullName>
    </submittedName>
</protein>
<organism evidence="1 2">
    <name type="scientific">Vermiconidia calcicola</name>
    <dbReference type="NCBI Taxonomy" id="1690605"/>
    <lineage>
        <taxon>Eukaryota</taxon>
        <taxon>Fungi</taxon>
        <taxon>Dikarya</taxon>
        <taxon>Ascomycota</taxon>
        <taxon>Pezizomycotina</taxon>
        <taxon>Dothideomycetes</taxon>
        <taxon>Dothideomycetidae</taxon>
        <taxon>Mycosphaerellales</taxon>
        <taxon>Extremaceae</taxon>
        <taxon>Vermiconidia</taxon>
    </lineage>
</organism>
<dbReference type="EMBL" id="JAUTXU010000074">
    <property type="protein sequence ID" value="KAK3711673.1"/>
    <property type="molecule type" value="Genomic_DNA"/>
</dbReference>
<name>A0ACC3N8X2_9PEZI</name>
<sequence>MEMKPASDKFEHDHSDGSASNEHSPSGMEARSVDTKKTLRQMDYRVIPIVTLLYLLSFLDRGNIGNAKVQGMEEDLKLTGNRYNLAYTVFFFPYALLELPANLLLKKLRPSIWLPAIMVAWGLVTTLTGIVKSYNGLLVIRVMLGVAEAGQYPGCAYYLTMWYAPQDLGLRQGMFFSAAALAGSFSGLLAYALAQMDGVGGLAGWRWIFIIEGIVTVVIGVAAFFLITDSPDKATFLTPDQRAWATHRVQTRGEEWNGQKAQEIDSDTFKWKYVGRAFTDWQIWLGILVDWACTCTIYGMSAFLPSIVANLGYDGNQANLLTIPVYATACILTIVLSYLSDRFQKRSIFVIFLLCIELVGYVLTMIGSSQLINGLSYAGVFISTAACYPAFVLTITWVLSNLAPTYKRASGTAVLVGLGNLAGAMAPNFYSSETAPEYLMGHGLEIMMVSLGLISATVMRFLYKKQNKKRQELVANGISYTADELADMGDRAPTYQYKL</sequence>